<evidence type="ECO:0000313" key="18">
    <source>
        <dbReference type="Proteomes" id="UP001181258"/>
    </source>
</evidence>
<dbReference type="Proteomes" id="UP001181258">
    <property type="component" value="Unassembled WGS sequence"/>
</dbReference>
<dbReference type="Proteomes" id="UP001201179">
    <property type="component" value="Unassembled WGS sequence"/>
</dbReference>
<accession>A0A174S8D5</accession>
<dbReference type="EMBL" id="JAJCQG010000084">
    <property type="protein sequence ID" value="MCB7283128.1"/>
    <property type="molecule type" value="Genomic_DNA"/>
</dbReference>
<dbReference type="EMBL" id="JAWDHD010000012">
    <property type="protein sequence ID" value="MDU0250785.1"/>
    <property type="molecule type" value="Genomic_DNA"/>
</dbReference>
<gene>
    <name evidence="14" type="ORF">EH214_03855</name>
    <name evidence="1" type="ORF">ERS852457_00641</name>
    <name evidence="13" type="ORF">HUV05_21865</name>
    <name evidence="2" type="ORF">KSX14_19765</name>
    <name evidence="4" type="ORF">L4X52_20705</name>
    <name evidence="3" type="ORF">LI282_19105</name>
    <name evidence="5" type="ORF">RVY68_05490</name>
    <name evidence="6" type="ORF">RVY68_08420</name>
    <name evidence="7" type="ORF">RVY68_08765</name>
    <name evidence="8" type="ORF">RVY68_12195</name>
    <name evidence="9" type="ORF">RVY68_14800</name>
    <name evidence="10" type="ORF">RVY68_19455</name>
    <name evidence="11" type="ORF">RVY68_19745</name>
    <name evidence="12" type="ORF">RVY68_24250</name>
</gene>
<evidence type="ECO:0000313" key="9">
    <source>
        <dbReference type="EMBL" id="MDU0249914.1"/>
    </source>
</evidence>
<reference evidence="13 17" key="3">
    <citation type="submission" date="2020-04" db="EMBL/GenBank/DDBJ databases">
        <authorList>
            <person name="Pieper L."/>
        </authorList>
    </citation>
    <scope>NUCLEOTIDE SEQUENCE [LARGE SCALE GENOMIC DNA]</scope>
    <source>
        <strain evidence="13 17">B33</strain>
    </source>
</reference>
<organism evidence="6 18">
    <name type="scientific">Phocaeicola vulgatus</name>
    <name type="common">Bacteroides vulgatus</name>
    <dbReference type="NCBI Taxonomy" id="821"/>
    <lineage>
        <taxon>Bacteria</taxon>
        <taxon>Pseudomonadati</taxon>
        <taxon>Bacteroidota</taxon>
        <taxon>Bacteroidia</taxon>
        <taxon>Bacteroidales</taxon>
        <taxon>Bacteroidaceae</taxon>
        <taxon>Phocaeicola</taxon>
    </lineage>
</organism>
<evidence type="ECO:0000313" key="3">
    <source>
        <dbReference type="EMBL" id="MCB7283128.1"/>
    </source>
</evidence>
<evidence type="ECO:0000313" key="14">
    <source>
        <dbReference type="EMBL" id="TSE46949.1"/>
    </source>
</evidence>
<evidence type="ECO:0000313" key="4">
    <source>
        <dbReference type="EMBL" id="MCG0342373.1"/>
    </source>
</evidence>
<dbReference type="Proteomes" id="UP000095333">
    <property type="component" value="Unassembled WGS sequence"/>
</dbReference>
<evidence type="ECO:0000313" key="5">
    <source>
        <dbReference type="EMBL" id="MDU0248154.1"/>
    </source>
</evidence>
<evidence type="ECO:0000313" key="10">
    <source>
        <dbReference type="EMBL" id="MDU0250785.1"/>
    </source>
</evidence>
<dbReference type="Proteomes" id="UP001199363">
    <property type="component" value="Unassembled WGS sequence"/>
</dbReference>
<reference evidence="14 16" key="2">
    <citation type="journal article" date="2019" name="Nat. Commun.">
        <title>Gram positive-like bacteriocins with broad spectrum anti-Bacteroidales activity encoded on mobile elements of the human gut microbiota.</title>
        <authorList>
            <person name="Bechon N."/>
            <person name="Coyne M.J.Jr."/>
            <person name="Laclare-Mceneany V."/>
            <person name="Chatzidaki-Livanis M."/>
            <person name="Ghigo J.-M."/>
            <person name="Comstock L.E."/>
        </authorList>
    </citation>
    <scope>NUCLEOTIDE SEQUENCE [LARGE SCALE GENOMIC DNA]</scope>
    <source>
        <strain evidence="14 16">CL01T12C17</strain>
    </source>
</reference>
<evidence type="ECO:0000313" key="13">
    <source>
        <dbReference type="EMBL" id="NVB76102.1"/>
    </source>
</evidence>
<dbReference type="EMBL" id="CYZI01000002">
    <property type="protein sequence ID" value="CUN68980.1"/>
    <property type="molecule type" value="Genomic_DNA"/>
</dbReference>
<dbReference type="Proteomes" id="UP000524321">
    <property type="component" value="Unassembled WGS sequence"/>
</dbReference>
<dbReference type="EMBL" id="JAWDHD010000011">
    <property type="protein sequence ID" value="MDU0249914.1"/>
    <property type="molecule type" value="Genomic_DNA"/>
</dbReference>
<reference evidence="3" key="6">
    <citation type="submission" date="2021-10" db="EMBL/GenBank/DDBJ databases">
        <title>Collection of gut derived symbiotic bacterial strains cultured from healthy donors.</title>
        <authorList>
            <person name="Lin H."/>
            <person name="Littmann E."/>
            <person name="Kohout C."/>
            <person name="Pamer E.G."/>
        </authorList>
    </citation>
    <scope>NUCLEOTIDE SEQUENCE</scope>
    <source>
        <strain evidence="3">DFI.1.167</strain>
    </source>
</reference>
<dbReference type="EMBL" id="JAWDHD010000005">
    <property type="protein sequence ID" value="MDU0248154.1"/>
    <property type="molecule type" value="Genomic_DNA"/>
</dbReference>
<dbReference type="RefSeq" id="WP_008670776.1">
    <property type="nucleotide sequence ID" value="NZ_BAABYE010000001.1"/>
</dbReference>
<reference evidence="2" key="5">
    <citation type="submission" date="2021-06" db="EMBL/GenBank/DDBJ databases">
        <title>Collection of gut derived symbiotic bacterial strains cultured from healthy donors.</title>
        <authorList>
            <person name="Lin H."/>
            <person name="Littmann E."/>
            <person name="Pamer E.G."/>
        </authorList>
    </citation>
    <scope>NUCLEOTIDE SEQUENCE</scope>
    <source>
        <strain evidence="2">MSK.19.85</strain>
    </source>
</reference>
<dbReference type="EMBL" id="JAWDHD010000010">
    <property type="protein sequence ID" value="MDU0248767.1"/>
    <property type="molecule type" value="Genomic_DNA"/>
</dbReference>
<proteinExistence type="predicted"/>
<dbReference type="EMBL" id="JAKKWZ010000065">
    <property type="protein sequence ID" value="MCG0342373.1"/>
    <property type="molecule type" value="Genomic_DNA"/>
</dbReference>
<dbReference type="EMBL" id="JAWDHD010000008">
    <property type="protein sequence ID" value="MDU0248703.1"/>
    <property type="molecule type" value="Genomic_DNA"/>
</dbReference>
<evidence type="ECO:0000313" key="12">
    <source>
        <dbReference type="EMBL" id="MDU0251679.1"/>
    </source>
</evidence>
<evidence type="ECO:0000313" key="7">
    <source>
        <dbReference type="EMBL" id="MDU0248767.1"/>
    </source>
</evidence>
<dbReference type="EMBL" id="JABWDJ010000198">
    <property type="protein sequence ID" value="NVB76102.1"/>
    <property type="molecule type" value="Genomic_DNA"/>
</dbReference>
<dbReference type="OMA" id="NFAERYV"/>
<evidence type="ECO:0000313" key="2">
    <source>
        <dbReference type="EMBL" id="MBV3490810.1"/>
    </source>
</evidence>
<evidence type="ECO:0000313" key="15">
    <source>
        <dbReference type="Proteomes" id="UP000095333"/>
    </source>
</evidence>
<dbReference type="EMBL" id="RWHZ01000075">
    <property type="protein sequence ID" value="TSE46949.1"/>
    <property type="molecule type" value="Genomic_DNA"/>
</dbReference>
<evidence type="ECO:0000313" key="17">
    <source>
        <dbReference type="Proteomes" id="UP000524321"/>
    </source>
</evidence>
<reference evidence="6" key="8">
    <citation type="submission" date="2023-10" db="EMBL/GenBank/DDBJ databases">
        <title>Genome of potential pathogenic bacteria in Crohn's disease.</title>
        <authorList>
            <person name="Rodriguez-Palacios A."/>
        </authorList>
    </citation>
    <scope>NUCLEOTIDE SEQUENCE</scope>
    <source>
        <strain evidence="6">CavFT-hAR107</strain>
    </source>
</reference>
<dbReference type="Proteomes" id="UP000408523">
    <property type="component" value="Unassembled WGS sequence"/>
</dbReference>
<name>A0A174S8D5_PHOVU</name>
<reference evidence="4" key="7">
    <citation type="submission" date="2022-01" db="EMBL/GenBank/DDBJ databases">
        <authorList>
            <person name="Mingchao X."/>
        </authorList>
    </citation>
    <scope>NUCLEOTIDE SEQUENCE</scope>
    <source>
        <strain evidence="4">Bv4372</strain>
    </source>
</reference>
<dbReference type="GeneID" id="5301937"/>
<evidence type="ECO:0000313" key="8">
    <source>
        <dbReference type="EMBL" id="MDU0249419.1"/>
    </source>
</evidence>
<dbReference type="EMBL" id="JAWDHD010000013">
    <property type="protein sequence ID" value="MDU0250838.1"/>
    <property type="molecule type" value="Genomic_DNA"/>
</dbReference>
<evidence type="ECO:0000313" key="11">
    <source>
        <dbReference type="EMBL" id="MDU0250838.1"/>
    </source>
</evidence>
<dbReference type="Proteomes" id="UP000758576">
    <property type="component" value="Unassembled WGS sequence"/>
</dbReference>
<evidence type="ECO:0000313" key="6">
    <source>
        <dbReference type="EMBL" id="MDU0248703.1"/>
    </source>
</evidence>
<dbReference type="EMBL" id="JAWDHD010000014">
    <property type="protein sequence ID" value="MDU0251679.1"/>
    <property type="molecule type" value="Genomic_DNA"/>
</dbReference>
<protein>
    <submittedName>
        <fullName evidence="6">Uncharacterized protein</fullName>
    </submittedName>
</protein>
<sequence>MNNMNKKTYMLPGDERIVAGNAEEFVHELRVGSWMDSDCTDEQYMHNFAERYVVQAGVRIATDTPEKFLSDLIRTGYAKEI</sequence>
<reference evidence="1 15" key="1">
    <citation type="submission" date="2015-09" db="EMBL/GenBank/DDBJ databases">
        <authorList>
            <consortium name="Pathogen Informatics"/>
        </authorList>
    </citation>
    <scope>NUCLEOTIDE SEQUENCE [LARGE SCALE GENOMIC DNA]</scope>
    <source>
        <strain evidence="1 15">2789STDY5834842</strain>
    </source>
</reference>
<dbReference type="EMBL" id="JAHOGA010000087">
    <property type="protein sequence ID" value="MBV3490810.1"/>
    <property type="molecule type" value="Genomic_DNA"/>
</dbReference>
<evidence type="ECO:0000313" key="16">
    <source>
        <dbReference type="Proteomes" id="UP000408523"/>
    </source>
</evidence>
<reference evidence="13 17" key="4">
    <citation type="submission" date="2020-07" db="EMBL/GenBank/DDBJ databases">
        <title>Bacterial metabolism rescues the inhibition of intestinal drug absorption by food and drug additives.</title>
        <authorList>
            <person name="Zou L."/>
            <person name="Spanogiannopoulos P."/>
            <person name="Chien H.-C."/>
            <person name="Pieper L.M."/>
            <person name="Cai W."/>
            <person name="Khuri N."/>
            <person name="Pottel J."/>
            <person name="Vora B."/>
            <person name="Ni Z."/>
            <person name="Tsakalozou E."/>
            <person name="Zhang W."/>
            <person name="Shoichet B.K."/>
            <person name="Giacomini K.M."/>
            <person name="Turnbaugh P.J."/>
        </authorList>
    </citation>
    <scope>NUCLEOTIDE SEQUENCE [LARGE SCALE GENOMIC DNA]</scope>
    <source>
        <strain evidence="13 17">B33</strain>
    </source>
</reference>
<dbReference type="EMBL" id="JAWDHD010000011">
    <property type="protein sequence ID" value="MDU0249419.1"/>
    <property type="molecule type" value="Genomic_DNA"/>
</dbReference>
<evidence type="ECO:0000313" key="1">
    <source>
        <dbReference type="EMBL" id="CUN68980.1"/>
    </source>
</evidence>
<dbReference type="AlphaFoldDB" id="A0A174S8D5"/>